<sequence length="141" mass="15453">MTKTTSLLQTAQPYLRDQYATVRDGFGPALSHTREVAVPMAVDASHRAMDMSAKMRNEILPVAGKRAMMAAAVLRGAELERQRERSKWRMIAAASAAGAALGAGAYVWQRKRAQECWCEECAEDSTMAHEDSPPAPHVEAH</sequence>
<evidence type="ECO:0000313" key="2">
    <source>
        <dbReference type="Proteomes" id="UP000675781"/>
    </source>
</evidence>
<dbReference type="AlphaFoldDB" id="A0A941IPD4"/>
<evidence type="ECO:0000313" key="1">
    <source>
        <dbReference type="EMBL" id="MBR7836415.1"/>
    </source>
</evidence>
<dbReference type="Proteomes" id="UP000675781">
    <property type="component" value="Unassembled WGS sequence"/>
</dbReference>
<dbReference type="RefSeq" id="WP_212530893.1">
    <property type="nucleotide sequence ID" value="NZ_JAGSOG010000140.1"/>
</dbReference>
<reference evidence="1" key="1">
    <citation type="submission" date="2021-04" db="EMBL/GenBank/DDBJ databases">
        <title>Genome based classification of Actinospica acidithermotolerans sp. nov., an actinobacterium isolated from an Indonesian hot spring.</title>
        <authorList>
            <person name="Kusuma A.B."/>
            <person name="Putra K.E."/>
            <person name="Nafisah S."/>
            <person name="Loh J."/>
            <person name="Nouioui I."/>
            <person name="Goodfellow M."/>
        </authorList>
    </citation>
    <scope>NUCLEOTIDE SEQUENCE</scope>
    <source>
        <strain evidence="1">CSCA 57</strain>
    </source>
</reference>
<organism evidence="1 2">
    <name type="scientific">Actinospica durhamensis</name>
    <dbReference type="NCBI Taxonomy" id="1508375"/>
    <lineage>
        <taxon>Bacteria</taxon>
        <taxon>Bacillati</taxon>
        <taxon>Actinomycetota</taxon>
        <taxon>Actinomycetes</taxon>
        <taxon>Catenulisporales</taxon>
        <taxon>Actinospicaceae</taxon>
        <taxon>Actinospica</taxon>
    </lineage>
</organism>
<accession>A0A941IPD4</accession>
<name>A0A941IPD4_9ACTN</name>
<keyword evidence="2" id="KW-1185">Reference proteome</keyword>
<proteinExistence type="predicted"/>
<protein>
    <submittedName>
        <fullName evidence="1">Uncharacterized protein</fullName>
    </submittedName>
</protein>
<dbReference type="EMBL" id="JAGSOG010000140">
    <property type="protein sequence ID" value="MBR7836415.1"/>
    <property type="molecule type" value="Genomic_DNA"/>
</dbReference>
<gene>
    <name evidence="1" type="ORF">KDL01_24270</name>
</gene>
<comment type="caution">
    <text evidence="1">The sequence shown here is derived from an EMBL/GenBank/DDBJ whole genome shotgun (WGS) entry which is preliminary data.</text>
</comment>